<dbReference type="EMBL" id="BONU01000076">
    <property type="protein sequence ID" value="GIG76742.1"/>
    <property type="molecule type" value="Genomic_DNA"/>
</dbReference>
<accession>A0A8J3PP69</accession>
<dbReference type="AlphaFoldDB" id="A0A8J3PP69"/>
<comment type="caution">
    <text evidence="2">The sequence shown here is derived from an EMBL/GenBank/DDBJ whole genome shotgun (WGS) entry which is preliminary data.</text>
</comment>
<organism evidence="2 3">
    <name type="scientific">Planosporangium flavigriseum</name>
    <dbReference type="NCBI Taxonomy" id="373681"/>
    <lineage>
        <taxon>Bacteria</taxon>
        <taxon>Bacillati</taxon>
        <taxon>Actinomycetota</taxon>
        <taxon>Actinomycetes</taxon>
        <taxon>Micromonosporales</taxon>
        <taxon>Micromonosporaceae</taxon>
        <taxon>Planosporangium</taxon>
    </lineage>
</organism>
<reference evidence="2" key="1">
    <citation type="submission" date="2021-01" db="EMBL/GenBank/DDBJ databases">
        <title>Whole genome shotgun sequence of Planosporangium flavigriseum NBRC 105377.</title>
        <authorList>
            <person name="Komaki H."/>
            <person name="Tamura T."/>
        </authorList>
    </citation>
    <scope>NUCLEOTIDE SEQUENCE</scope>
    <source>
        <strain evidence="2">NBRC 105377</strain>
    </source>
</reference>
<evidence type="ECO:0008006" key="4">
    <source>
        <dbReference type="Google" id="ProtNLM"/>
    </source>
</evidence>
<protein>
    <recommendedName>
        <fullName evidence="4">DUF3039 domain-containing protein</fullName>
    </recommendedName>
</protein>
<dbReference type="InterPro" id="IPR021400">
    <property type="entry name" value="DUF3039"/>
</dbReference>
<evidence type="ECO:0000313" key="3">
    <source>
        <dbReference type="Proteomes" id="UP000653674"/>
    </source>
</evidence>
<proteinExistence type="predicted"/>
<feature type="compositionally biased region" description="Polar residues" evidence="1">
    <location>
        <begin position="1"/>
        <end position="22"/>
    </location>
</feature>
<name>A0A8J3PP69_9ACTN</name>
<keyword evidence="3" id="KW-1185">Reference proteome</keyword>
<dbReference type="Pfam" id="PF11238">
    <property type="entry name" value="DUF3039"/>
    <property type="match status" value="1"/>
</dbReference>
<evidence type="ECO:0000256" key="1">
    <source>
        <dbReference type="SAM" id="MobiDB-lite"/>
    </source>
</evidence>
<evidence type="ECO:0000313" key="2">
    <source>
        <dbReference type="EMBL" id="GIG76742.1"/>
    </source>
</evidence>
<dbReference type="Proteomes" id="UP000653674">
    <property type="component" value="Unassembled WGS sequence"/>
</dbReference>
<sequence length="151" mass="16635">MIVLSNATTGRPSRSAAATSGLNLIEKSPTAKPYGPARHRPPFGWQTGMSVPVAAPSGAAPSKFVERERVVTTGPESSTDTIVEERVDYRTDEGDHERFSHYVPKDKLMQAMVEGVPVRALCGKLWVPSRDPQRFPVCPECKRIYDEVIPE</sequence>
<feature type="region of interest" description="Disordered" evidence="1">
    <location>
        <begin position="1"/>
        <end position="50"/>
    </location>
</feature>
<gene>
    <name evidence="2" type="ORF">Pfl04_51460</name>
</gene>